<comment type="function">
    <text evidence="7">Catalyzes the interconversion of L-alanine and D-alanine. May also act on other amino acids.</text>
</comment>
<dbReference type="FunFam" id="2.40.37.10:FF:000002">
    <property type="entry name" value="Alanine racemase"/>
    <property type="match status" value="1"/>
</dbReference>
<evidence type="ECO:0000259" key="10">
    <source>
        <dbReference type="SMART" id="SM01005"/>
    </source>
</evidence>
<evidence type="ECO:0000256" key="3">
    <source>
        <dbReference type="ARBA" id="ARBA00007880"/>
    </source>
</evidence>
<dbReference type="SUPFAM" id="SSF51419">
    <property type="entry name" value="PLP-binding barrel"/>
    <property type="match status" value="1"/>
</dbReference>
<feature type="domain" description="Alanine racemase C-terminal" evidence="10">
    <location>
        <begin position="236"/>
        <end position="360"/>
    </location>
</feature>
<dbReference type="SUPFAM" id="SSF50621">
    <property type="entry name" value="Alanine racemase C-terminal domain-like"/>
    <property type="match status" value="1"/>
</dbReference>
<dbReference type="PROSITE" id="PS00395">
    <property type="entry name" value="ALANINE_RACEMASE"/>
    <property type="match status" value="1"/>
</dbReference>
<dbReference type="InterPro" id="IPR011079">
    <property type="entry name" value="Ala_racemase_C"/>
</dbReference>
<organism evidence="11 12">
    <name type="scientific">Nitrosomonas halophila</name>
    <dbReference type="NCBI Taxonomy" id="44576"/>
    <lineage>
        <taxon>Bacteria</taxon>
        <taxon>Pseudomonadati</taxon>
        <taxon>Pseudomonadota</taxon>
        <taxon>Betaproteobacteria</taxon>
        <taxon>Nitrosomonadales</taxon>
        <taxon>Nitrosomonadaceae</taxon>
        <taxon>Nitrosomonas</taxon>
    </lineage>
</organism>
<evidence type="ECO:0000256" key="2">
    <source>
        <dbReference type="ARBA" id="ARBA00001933"/>
    </source>
</evidence>
<dbReference type="UniPathway" id="UPA00042">
    <property type="reaction ID" value="UER00497"/>
</dbReference>
<comment type="catalytic activity">
    <reaction evidence="1 7">
        <text>L-alanine = D-alanine</text>
        <dbReference type="Rhea" id="RHEA:20249"/>
        <dbReference type="ChEBI" id="CHEBI:57416"/>
        <dbReference type="ChEBI" id="CHEBI:57972"/>
        <dbReference type="EC" id="5.1.1.1"/>
    </reaction>
</comment>
<feature type="active site" description="Proton acceptor; specific for D-alanine" evidence="7">
    <location>
        <position position="35"/>
    </location>
</feature>
<dbReference type="InterPro" id="IPR029066">
    <property type="entry name" value="PLP-binding_barrel"/>
</dbReference>
<evidence type="ECO:0000256" key="7">
    <source>
        <dbReference type="HAMAP-Rule" id="MF_01201"/>
    </source>
</evidence>
<evidence type="ECO:0000256" key="4">
    <source>
        <dbReference type="ARBA" id="ARBA00013089"/>
    </source>
</evidence>
<keyword evidence="12" id="KW-1185">Reference proteome</keyword>
<dbReference type="AlphaFoldDB" id="A0A1H3CLS1"/>
<dbReference type="Proteomes" id="UP000198640">
    <property type="component" value="Unassembled WGS sequence"/>
</dbReference>
<dbReference type="InterPro" id="IPR001608">
    <property type="entry name" value="Ala_racemase_N"/>
</dbReference>
<evidence type="ECO:0000256" key="8">
    <source>
        <dbReference type="PIRSR" id="PIRSR600821-50"/>
    </source>
</evidence>
<dbReference type="Pfam" id="PF00842">
    <property type="entry name" value="Ala_racemase_C"/>
    <property type="match status" value="1"/>
</dbReference>
<evidence type="ECO:0000256" key="9">
    <source>
        <dbReference type="PIRSR" id="PIRSR600821-52"/>
    </source>
</evidence>
<dbReference type="Gene3D" id="3.20.20.10">
    <property type="entry name" value="Alanine racemase"/>
    <property type="match status" value="1"/>
</dbReference>
<comment type="cofactor">
    <cofactor evidence="2 7 8">
        <name>pyridoxal 5'-phosphate</name>
        <dbReference type="ChEBI" id="CHEBI:597326"/>
    </cofactor>
</comment>
<comment type="pathway">
    <text evidence="7">Amino-acid biosynthesis; D-alanine biosynthesis; D-alanine from L-alanine: step 1/1.</text>
</comment>
<reference evidence="11 12" key="1">
    <citation type="submission" date="2016-10" db="EMBL/GenBank/DDBJ databases">
        <authorList>
            <person name="de Groot N.N."/>
        </authorList>
    </citation>
    <scope>NUCLEOTIDE SEQUENCE [LARGE SCALE GENOMIC DNA]</scope>
    <source>
        <strain evidence="11 12">Nm1</strain>
    </source>
</reference>
<dbReference type="CDD" id="cd06827">
    <property type="entry name" value="PLPDE_III_AR_proteobact"/>
    <property type="match status" value="1"/>
</dbReference>
<evidence type="ECO:0000256" key="6">
    <source>
        <dbReference type="ARBA" id="ARBA00023235"/>
    </source>
</evidence>
<dbReference type="HAMAP" id="MF_01201">
    <property type="entry name" value="Ala_racemase"/>
    <property type="match status" value="1"/>
</dbReference>
<dbReference type="NCBIfam" id="TIGR00492">
    <property type="entry name" value="alr"/>
    <property type="match status" value="1"/>
</dbReference>
<evidence type="ECO:0000313" key="12">
    <source>
        <dbReference type="Proteomes" id="UP000198640"/>
    </source>
</evidence>
<proteinExistence type="inferred from homology"/>
<evidence type="ECO:0000256" key="1">
    <source>
        <dbReference type="ARBA" id="ARBA00000316"/>
    </source>
</evidence>
<dbReference type="InterPro" id="IPR020622">
    <property type="entry name" value="Ala_racemase_pyridoxalP-BS"/>
</dbReference>
<dbReference type="GO" id="GO:0030170">
    <property type="term" value="F:pyridoxal phosphate binding"/>
    <property type="evidence" value="ECO:0007669"/>
    <property type="project" value="UniProtKB-UniRule"/>
</dbReference>
<feature type="binding site" evidence="7 9">
    <location>
        <position position="305"/>
    </location>
    <ligand>
        <name>substrate</name>
    </ligand>
</feature>
<dbReference type="OrthoDB" id="9813814at2"/>
<evidence type="ECO:0000256" key="5">
    <source>
        <dbReference type="ARBA" id="ARBA00022898"/>
    </source>
</evidence>
<dbReference type="PRINTS" id="PR00992">
    <property type="entry name" value="ALARACEMASE"/>
</dbReference>
<dbReference type="EMBL" id="FNOY01000003">
    <property type="protein sequence ID" value="SDX55111.1"/>
    <property type="molecule type" value="Genomic_DNA"/>
</dbReference>
<feature type="active site" description="Proton acceptor; specific for L-alanine" evidence="7">
    <location>
        <position position="257"/>
    </location>
</feature>
<keyword evidence="6 7" id="KW-0413">Isomerase</keyword>
<keyword evidence="5 7" id="KW-0663">Pyridoxal phosphate</keyword>
<dbReference type="InterPro" id="IPR000821">
    <property type="entry name" value="Ala_racemase"/>
</dbReference>
<dbReference type="SMART" id="SM01005">
    <property type="entry name" value="Ala_racemase_C"/>
    <property type="match status" value="1"/>
</dbReference>
<protein>
    <recommendedName>
        <fullName evidence="4 7">Alanine racemase</fullName>
        <ecNumber evidence="4 7">5.1.1.1</ecNumber>
    </recommendedName>
</protein>
<sequence>MYRPTCAIIDRAALRHNFSVIRRHVRHARVIAVIKADAYGHGLLRCAQALSDADAFAVLELEAAVQLREAGFRQPILLLEGFFSIAELKVLAQYQLSTVIHHHEQLAMLPSCKEIEKLDVFLKINSGMNRLGFRPEQGRTALDTLRQQAFVSSITLMTHFACADDPQEKHDIDQQLNRFITLQPQGAERLPRTLANSAAILRYPQTHADWVRPGLLLYGASPLIEKTGDELGLRPVMTLTSQIIAIQHLNPQDRLGYGGQFVADRPMRIGIVAAGYADGYPRHAPTGTPVLVEGQRTRLIGRVSMDMLSVDLSGIEQARIGSPVTLWGEGLPVERVAESAGTISYELLAALSPRVRSVTRS</sequence>
<dbReference type="STRING" id="44576.SAMN05421881_100357"/>
<name>A0A1H3CLS1_9PROT</name>
<dbReference type="EC" id="5.1.1.1" evidence="4 7"/>
<evidence type="ECO:0000313" key="11">
    <source>
        <dbReference type="EMBL" id="SDX55111.1"/>
    </source>
</evidence>
<dbReference type="Gene3D" id="2.40.37.10">
    <property type="entry name" value="Lyase, Ornithine Decarboxylase, Chain A, domain 1"/>
    <property type="match status" value="1"/>
</dbReference>
<comment type="similarity">
    <text evidence="3 7">Belongs to the alanine racemase family.</text>
</comment>
<dbReference type="GO" id="GO:0008784">
    <property type="term" value="F:alanine racemase activity"/>
    <property type="evidence" value="ECO:0007669"/>
    <property type="project" value="UniProtKB-UniRule"/>
</dbReference>
<feature type="binding site" evidence="7 9">
    <location>
        <position position="130"/>
    </location>
    <ligand>
        <name>substrate</name>
    </ligand>
</feature>
<dbReference type="FunFam" id="3.20.20.10:FF:000002">
    <property type="entry name" value="Alanine racemase"/>
    <property type="match status" value="1"/>
</dbReference>
<dbReference type="PANTHER" id="PTHR30511">
    <property type="entry name" value="ALANINE RACEMASE"/>
    <property type="match status" value="1"/>
</dbReference>
<feature type="modified residue" description="N6-(pyridoxal phosphate)lysine" evidence="7 8">
    <location>
        <position position="35"/>
    </location>
</feature>
<dbReference type="GO" id="GO:0030632">
    <property type="term" value="P:D-alanine biosynthetic process"/>
    <property type="evidence" value="ECO:0007669"/>
    <property type="project" value="UniProtKB-UniRule"/>
</dbReference>
<accession>A0A1H3CLS1</accession>
<gene>
    <name evidence="11" type="ORF">SAMN05421881_100357</name>
</gene>
<dbReference type="GO" id="GO:0005829">
    <property type="term" value="C:cytosol"/>
    <property type="evidence" value="ECO:0007669"/>
    <property type="project" value="TreeGrafter"/>
</dbReference>
<dbReference type="PANTHER" id="PTHR30511:SF0">
    <property type="entry name" value="ALANINE RACEMASE, CATABOLIC-RELATED"/>
    <property type="match status" value="1"/>
</dbReference>
<dbReference type="Pfam" id="PF01168">
    <property type="entry name" value="Ala_racemase_N"/>
    <property type="match status" value="1"/>
</dbReference>
<dbReference type="RefSeq" id="WP_090411339.1">
    <property type="nucleotide sequence ID" value="NZ_FNOY01000003.1"/>
</dbReference>
<dbReference type="InterPro" id="IPR009006">
    <property type="entry name" value="Ala_racemase/Decarboxylase_C"/>
</dbReference>